<feature type="domain" description="Histidine kinase" evidence="12">
    <location>
        <begin position="248"/>
        <end position="453"/>
    </location>
</feature>
<dbReference type="PANTHER" id="PTHR45436">
    <property type="entry name" value="SENSOR HISTIDINE KINASE YKOH"/>
    <property type="match status" value="1"/>
</dbReference>
<dbReference type="Gene3D" id="1.10.287.130">
    <property type="match status" value="1"/>
</dbReference>
<feature type="domain" description="HAMP" evidence="13">
    <location>
        <begin position="187"/>
        <end position="240"/>
    </location>
</feature>
<evidence type="ECO:0000256" key="2">
    <source>
        <dbReference type="ARBA" id="ARBA00004370"/>
    </source>
</evidence>
<dbReference type="InterPro" id="IPR003660">
    <property type="entry name" value="HAMP_dom"/>
</dbReference>
<dbReference type="SMART" id="SM00388">
    <property type="entry name" value="HisKA"/>
    <property type="match status" value="1"/>
</dbReference>
<dbReference type="GO" id="GO:0005886">
    <property type="term" value="C:plasma membrane"/>
    <property type="evidence" value="ECO:0007669"/>
    <property type="project" value="TreeGrafter"/>
</dbReference>
<feature type="transmembrane region" description="Helical" evidence="11">
    <location>
        <begin position="7"/>
        <end position="29"/>
    </location>
</feature>
<keyword evidence="7" id="KW-0418">Kinase</keyword>
<accession>A0A6J6GMG3</accession>
<organism evidence="14">
    <name type="scientific">freshwater metagenome</name>
    <dbReference type="NCBI Taxonomy" id="449393"/>
    <lineage>
        <taxon>unclassified sequences</taxon>
        <taxon>metagenomes</taxon>
        <taxon>ecological metagenomes</taxon>
    </lineage>
</organism>
<dbReference type="EMBL" id="CAEZUP010000010">
    <property type="protein sequence ID" value="CAB4600953.1"/>
    <property type="molecule type" value="Genomic_DNA"/>
</dbReference>
<sequence length="459" mass="49283">MTLRARIALAMAVLTGATAIFVAVTTYVATDQRVRSEVDQSLETAARRFQDPDGRQAAILCGTNTNTTTRPRTRTPELSNEYAEGIQIQCIDSKGEFQSGTGSVLLPINDRDRRIAASGVGSQTRTVRVGDKVLRVETVGIQPSGAVQIARDYGETNRVLASLRLWLVAIVVLAAAASALAGWLIARRATKPLVQLTDAAEEVANTGRLDVDVPPAGNDEPGRLARAFSTMLAALGQSREQQQQLVQDAGHELRTPLTSLRTNVETLQRYPDLPEETRRTILDDLESETRELGALVDELVQLATDTFDDEPEERVALDQLTLRIVERARRRTGREITLTSSPSTIVGRPRDLARAISNLVDNAAKFSEAPSAVDVVVSPGSVSVRDRGPGVAPEDQGHVFDRFYRSALARSKPGSGLGLAIVDQTAKAHGGAVSVSNHPDGGAVFTLVLPEVPDPPVAD</sequence>
<dbReference type="CDD" id="cd06225">
    <property type="entry name" value="HAMP"/>
    <property type="match status" value="1"/>
</dbReference>
<evidence type="ECO:0000259" key="13">
    <source>
        <dbReference type="PROSITE" id="PS50885"/>
    </source>
</evidence>
<evidence type="ECO:0000256" key="7">
    <source>
        <dbReference type="ARBA" id="ARBA00022777"/>
    </source>
</evidence>
<evidence type="ECO:0000256" key="3">
    <source>
        <dbReference type="ARBA" id="ARBA00012438"/>
    </source>
</evidence>
<evidence type="ECO:0000256" key="6">
    <source>
        <dbReference type="ARBA" id="ARBA00022692"/>
    </source>
</evidence>
<evidence type="ECO:0000256" key="1">
    <source>
        <dbReference type="ARBA" id="ARBA00000085"/>
    </source>
</evidence>
<dbReference type="InterPro" id="IPR050428">
    <property type="entry name" value="TCS_sensor_his_kinase"/>
</dbReference>
<evidence type="ECO:0000259" key="12">
    <source>
        <dbReference type="PROSITE" id="PS50109"/>
    </source>
</evidence>
<dbReference type="SUPFAM" id="SSF158472">
    <property type="entry name" value="HAMP domain-like"/>
    <property type="match status" value="1"/>
</dbReference>
<keyword evidence="6 11" id="KW-0812">Transmembrane</keyword>
<feature type="transmembrane region" description="Helical" evidence="11">
    <location>
        <begin position="165"/>
        <end position="186"/>
    </location>
</feature>
<evidence type="ECO:0000256" key="11">
    <source>
        <dbReference type="SAM" id="Phobius"/>
    </source>
</evidence>
<dbReference type="Gene3D" id="6.10.340.10">
    <property type="match status" value="1"/>
</dbReference>
<dbReference type="Pfam" id="PF00512">
    <property type="entry name" value="HisKA"/>
    <property type="match status" value="1"/>
</dbReference>
<dbReference type="SMART" id="SM00304">
    <property type="entry name" value="HAMP"/>
    <property type="match status" value="1"/>
</dbReference>
<dbReference type="GO" id="GO:0000155">
    <property type="term" value="F:phosphorelay sensor kinase activity"/>
    <property type="evidence" value="ECO:0007669"/>
    <property type="project" value="InterPro"/>
</dbReference>
<dbReference type="InterPro" id="IPR036890">
    <property type="entry name" value="HATPase_C_sf"/>
</dbReference>
<dbReference type="PROSITE" id="PS50109">
    <property type="entry name" value="HIS_KIN"/>
    <property type="match status" value="1"/>
</dbReference>
<proteinExistence type="predicted"/>
<evidence type="ECO:0000256" key="10">
    <source>
        <dbReference type="ARBA" id="ARBA00023136"/>
    </source>
</evidence>
<comment type="catalytic activity">
    <reaction evidence="1">
        <text>ATP + protein L-histidine = ADP + protein N-phospho-L-histidine.</text>
        <dbReference type="EC" id="2.7.13.3"/>
    </reaction>
</comment>
<gene>
    <name evidence="14" type="ORF">UFOPK1835_00394</name>
</gene>
<dbReference type="EC" id="2.7.13.3" evidence="3"/>
<dbReference type="CDD" id="cd00075">
    <property type="entry name" value="HATPase"/>
    <property type="match status" value="1"/>
</dbReference>
<dbReference type="InterPro" id="IPR036097">
    <property type="entry name" value="HisK_dim/P_sf"/>
</dbReference>
<evidence type="ECO:0000256" key="5">
    <source>
        <dbReference type="ARBA" id="ARBA00022679"/>
    </source>
</evidence>
<dbReference type="Pfam" id="PF02518">
    <property type="entry name" value="HATPase_c"/>
    <property type="match status" value="1"/>
</dbReference>
<dbReference type="InterPro" id="IPR005467">
    <property type="entry name" value="His_kinase_dom"/>
</dbReference>
<dbReference type="CDD" id="cd00082">
    <property type="entry name" value="HisKA"/>
    <property type="match status" value="1"/>
</dbReference>
<evidence type="ECO:0000256" key="4">
    <source>
        <dbReference type="ARBA" id="ARBA00022553"/>
    </source>
</evidence>
<evidence type="ECO:0000313" key="14">
    <source>
        <dbReference type="EMBL" id="CAB4600953.1"/>
    </source>
</evidence>
<dbReference type="PRINTS" id="PR00344">
    <property type="entry name" value="BCTRLSENSOR"/>
</dbReference>
<keyword evidence="9" id="KW-0902">Two-component regulatory system</keyword>
<comment type="subcellular location">
    <subcellularLocation>
        <location evidence="2">Membrane</location>
    </subcellularLocation>
</comment>
<dbReference type="InterPro" id="IPR003594">
    <property type="entry name" value="HATPase_dom"/>
</dbReference>
<keyword evidence="4" id="KW-0597">Phosphoprotein</keyword>
<protein>
    <recommendedName>
        <fullName evidence="3">histidine kinase</fullName>
        <ecNumber evidence="3">2.7.13.3</ecNumber>
    </recommendedName>
</protein>
<dbReference type="SUPFAM" id="SSF55874">
    <property type="entry name" value="ATPase domain of HSP90 chaperone/DNA topoisomerase II/histidine kinase"/>
    <property type="match status" value="1"/>
</dbReference>
<reference evidence="14" key="1">
    <citation type="submission" date="2020-05" db="EMBL/GenBank/DDBJ databases">
        <authorList>
            <person name="Chiriac C."/>
            <person name="Salcher M."/>
            <person name="Ghai R."/>
            <person name="Kavagutti S V."/>
        </authorList>
    </citation>
    <scope>NUCLEOTIDE SEQUENCE</scope>
</reference>
<dbReference type="SUPFAM" id="SSF47384">
    <property type="entry name" value="Homodimeric domain of signal transducing histidine kinase"/>
    <property type="match status" value="1"/>
</dbReference>
<dbReference type="SMART" id="SM00387">
    <property type="entry name" value="HATPase_c"/>
    <property type="match status" value="1"/>
</dbReference>
<dbReference type="Pfam" id="PF00672">
    <property type="entry name" value="HAMP"/>
    <property type="match status" value="1"/>
</dbReference>
<evidence type="ECO:0000256" key="8">
    <source>
        <dbReference type="ARBA" id="ARBA00022989"/>
    </source>
</evidence>
<keyword evidence="10 11" id="KW-0472">Membrane</keyword>
<keyword evidence="5" id="KW-0808">Transferase</keyword>
<name>A0A6J6GMG3_9ZZZZ</name>
<dbReference type="Gene3D" id="3.30.565.10">
    <property type="entry name" value="Histidine kinase-like ATPase, C-terminal domain"/>
    <property type="match status" value="1"/>
</dbReference>
<dbReference type="PANTHER" id="PTHR45436:SF5">
    <property type="entry name" value="SENSOR HISTIDINE KINASE TRCS"/>
    <property type="match status" value="1"/>
</dbReference>
<dbReference type="InterPro" id="IPR004358">
    <property type="entry name" value="Sig_transdc_His_kin-like_C"/>
</dbReference>
<dbReference type="AlphaFoldDB" id="A0A6J6GMG3"/>
<dbReference type="InterPro" id="IPR003661">
    <property type="entry name" value="HisK_dim/P_dom"/>
</dbReference>
<evidence type="ECO:0000256" key="9">
    <source>
        <dbReference type="ARBA" id="ARBA00023012"/>
    </source>
</evidence>
<keyword evidence="8 11" id="KW-1133">Transmembrane helix</keyword>
<dbReference type="PROSITE" id="PS50885">
    <property type="entry name" value="HAMP"/>
    <property type="match status" value="1"/>
</dbReference>